<organism evidence="1">
    <name type="scientific">bioreactor metagenome</name>
    <dbReference type="NCBI Taxonomy" id="1076179"/>
    <lineage>
        <taxon>unclassified sequences</taxon>
        <taxon>metagenomes</taxon>
        <taxon>ecological metagenomes</taxon>
    </lineage>
</organism>
<name>A0A645BF18_9ZZZZ</name>
<evidence type="ECO:0000313" key="1">
    <source>
        <dbReference type="EMBL" id="MPM63932.1"/>
    </source>
</evidence>
<comment type="caution">
    <text evidence="1">The sequence shown here is derived from an EMBL/GenBank/DDBJ whole genome shotgun (WGS) entry which is preliminary data.</text>
</comment>
<reference evidence="1" key="1">
    <citation type="submission" date="2019-08" db="EMBL/GenBank/DDBJ databases">
        <authorList>
            <person name="Kucharzyk K."/>
            <person name="Murdoch R.W."/>
            <person name="Higgins S."/>
            <person name="Loffler F."/>
        </authorList>
    </citation>
    <scope>NUCLEOTIDE SEQUENCE</scope>
</reference>
<proteinExistence type="predicted"/>
<gene>
    <name evidence="1" type="ORF">SDC9_110817</name>
</gene>
<sequence length="82" mass="9017">MAAGVADPLKRVVFGDKGHDGPRRRAFFDGAEGRIHSAKFRLGLKAMFFHEGDERGGGRVFLSRQLGIVVDTVAEPDQFVFV</sequence>
<dbReference type="EMBL" id="VSSQ01019683">
    <property type="protein sequence ID" value="MPM63932.1"/>
    <property type="molecule type" value="Genomic_DNA"/>
</dbReference>
<protein>
    <submittedName>
        <fullName evidence="1">Uncharacterized protein</fullName>
    </submittedName>
</protein>
<dbReference type="AlphaFoldDB" id="A0A645BF18"/>
<accession>A0A645BF18</accession>